<evidence type="ECO:0000259" key="19">
    <source>
        <dbReference type="PROSITE" id="PS50200"/>
    </source>
</evidence>
<keyword evidence="14 15" id="KW-0009">Actin-binding</keyword>
<dbReference type="CDD" id="cd01385">
    <property type="entry name" value="MYSc_Myo9"/>
    <property type="match status" value="1"/>
</dbReference>
<evidence type="ECO:0000256" key="17">
    <source>
        <dbReference type="SAM" id="MobiDB-lite"/>
    </source>
</evidence>
<comment type="subcellular location">
    <subcellularLocation>
        <location evidence="1">Cytoplasm</location>
    </subcellularLocation>
</comment>
<dbReference type="GO" id="GO:0051015">
    <property type="term" value="F:actin filament binding"/>
    <property type="evidence" value="ECO:0007669"/>
    <property type="project" value="TreeGrafter"/>
</dbReference>
<dbReference type="GO" id="GO:0005737">
    <property type="term" value="C:cytoplasm"/>
    <property type="evidence" value="ECO:0007669"/>
    <property type="project" value="UniProtKB-SubCell"/>
</dbReference>
<dbReference type="Proteomes" id="UP000265040">
    <property type="component" value="Chromosome 4"/>
</dbReference>
<dbReference type="InParanoid" id="A0A3Q1HS83"/>
<evidence type="ECO:0000256" key="7">
    <source>
        <dbReference type="ARBA" id="ARBA00022741"/>
    </source>
</evidence>
<dbReference type="SMART" id="SM00242">
    <property type="entry name" value="MYSc"/>
    <property type="match status" value="1"/>
</dbReference>
<dbReference type="SMART" id="SM00015">
    <property type="entry name" value="IQ"/>
    <property type="match status" value="3"/>
</dbReference>
<evidence type="ECO:0000259" key="18">
    <source>
        <dbReference type="PROSITE" id="PS50081"/>
    </source>
</evidence>
<evidence type="ECO:0000256" key="6">
    <source>
        <dbReference type="ARBA" id="ARBA00022737"/>
    </source>
</evidence>
<feature type="region of interest" description="Disordered" evidence="17">
    <location>
        <begin position="1532"/>
        <end position="1551"/>
    </location>
</feature>
<evidence type="ECO:0000256" key="3">
    <source>
        <dbReference type="ARBA" id="ARBA00022468"/>
    </source>
</evidence>
<keyword evidence="23" id="KW-1185">Reference proteome</keyword>
<dbReference type="GO" id="GO:0072673">
    <property type="term" value="P:lamellipodium morphogenesis"/>
    <property type="evidence" value="ECO:0007669"/>
    <property type="project" value="TreeGrafter"/>
</dbReference>
<organism evidence="22 23">
    <name type="scientific">Anabas testudineus</name>
    <name type="common">Climbing perch</name>
    <name type="synonym">Anthias testudineus</name>
    <dbReference type="NCBI Taxonomy" id="64144"/>
    <lineage>
        <taxon>Eukaryota</taxon>
        <taxon>Metazoa</taxon>
        <taxon>Chordata</taxon>
        <taxon>Craniata</taxon>
        <taxon>Vertebrata</taxon>
        <taxon>Euteleostomi</taxon>
        <taxon>Actinopterygii</taxon>
        <taxon>Neopterygii</taxon>
        <taxon>Teleostei</taxon>
        <taxon>Neoteleostei</taxon>
        <taxon>Acanthomorphata</taxon>
        <taxon>Anabantaria</taxon>
        <taxon>Anabantiformes</taxon>
        <taxon>Anabantoidei</taxon>
        <taxon>Anabantidae</taxon>
        <taxon>Anabas</taxon>
    </lineage>
</organism>
<evidence type="ECO:0000259" key="21">
    <source>
        <dbReference type="PROSITE" id="PS51456"/>
    </source>
</evidence>
<dbReference type="Gene3D" id="1.20.120.720">
    <property type="entry name" value="Myosin VI head, motor domain, U50 subdomain"/>
    <property type="match status" value="1"/>
</dbReference>
<dbReference type="GO" id="GO:0005524">
    <property type="term" value="F:ATP binding"/>
    <property type="evidence" value="ECO:0007669"/>
    <property type="project" value="UniProtKB-UniRule"/>
</dbReference>
<dbReference type="GO" id="GO:0030027">
    <property type="term" value="C:lamellipodium"/>
    <property type="evidence" value="ECO:0007669"/>
    <property type="project" value="TreeGrafter"/>
</dbReference>
<dbReference type="SMART" id="SM00109">
    <property type="entry name" value="C1"/>
    <property type="match status" value="1"/>
</dbReference>
<dbReference type="Gene3D" id="1.10.555.10">
    <property type="entry name" value="Rho GTPase activation protein"/>
    <property type="match status" value="1"/>
</dbReference>
<dbReference type="Gene3D" id="3.30.60.20">
    <property type="match status" value="1"/>
</dbReference>
<dbReference type="Gene3D" id="1.10.10.820">
    <property type="match status" value="1"/>
</dbReference>
<dbReference type="GO" id="GO:0005884">
    <property type="term" value="C:actin filament"/>
    <property type="evidence" value="ECO:0007669"/>
    <property type="project" value="TreeGrafter"/>
</dbReference>
<dbReference type="GO" id="GO:0030048">
    <property type="term" value="P:actin filament-based movement"/>
    <property type="evidence" value="ECO:0007669"/>
    <property type="project" value="TreeGrafter"/>
</dbReference>
<dbReference type="STRING" id="64144.ENSATEP00000011792"/>
<feature type="coiled-coil region" evidence="16">
    <location>
        <begin position="1807"/>
        <end position="1841"/>
    </location>
</feature>
<feature type="region of interest" description="Disordered" evidence="17">
    <location>
        <begin position="1027"/>
        <end position="1362"/>
    </location>
</feature>
<dbReference type="GO" id="GO:0035556">
    <property type="term" value="P:intracellular signal transduction"/>
    <property type="evidence" value="ECO:0007669"/>
    <property type="project" value="InterPro"/>
</dbReference>
<dbReference type="GeneTree" id="ENSGT00940000156845"/>
<dbReference type="PROSITE" id="PS50081">
    <property type="entry name" value="ZF_DAG_PE_2"/>
    <property type="match status" value="1"/>
</dbReference>
<dbReference type="Pfam" id="PF00063">
    <property type="entry name" value="Myosin_head"/>
    <property type="match status" value="2"/>
</dbReference>
<feature type="region of interest" description="Disordered" evidence="17">
    <location>
        <begin position="1"/>
        <end position="30"/>
    </location>
</feature>
<dbReference type="InterPro" id="IPR046987">
    <property type="entry name" value="Myo9"/>
</dbReference>
<evidence type="ECO:0000256" key="14">
    <source>
        <dbReference type="ARBA" id="ARBA00023203"/>
    </source>
</evidence>
<dbReference type="Pfam" id="PF00620">
    <property type="entry name" value="RhoGAP"/>
    <property type="match status" value="1"/>
</dbReference>
<evidence type="ECO:0000256" key="12">
    <source>
        <dbReference type="ARBA" id="ARBA00023123"/>
    </source>
</evidence>
<accession>A0A3Q1HS83</accession>
<dbReference type="PROSITE" id="PS50096">
    <property type="entry name" value="IQ"/>
    <property type="match status" value="2"/>
</dbReference>
<gene>
    <name evidence="22" type="primary">MYO9B</name>
</gene>
<dbReference type="PANTHER" id="PTHR46184:SF2">
    <property type="entry name" value="UNCONVENTIONAL MYOSIN-IXB"/>
    <property type="match status" value="1"/>
</dbReference>
<evidence type="ECO:0000256" key="13">
    <source>
        <dbReference type="ARBA" id="ARBA00023175"/>
    </source>
</evidence>
<dbReference type="PROSITE" id="PS00479">
    <property type="entry name" value="ZF_DAG_PE_1"/>
    <property type="match status" value="1"/>
</dbReference>
<keyword evidence="3" id="KW-0343">GTPase activation</keyword>
<evidence type="ECO:0000256" key="15">
    <source>
        <dbReference type="PROSITE-ProRule" id="PRU00782"/>
    </source>
</evidence>
<dbReference type="InterPro" id="IPR002219">
    <property type="entry name" value="PKC_DAG/PE"/>
</dbReference>
<feature type="compositionally biased region" description="Gly residues" evidence="17">
    <location>
        <begin position="14"/>
        <end position="24"/>
    </location>
</feature>
<evidence type="ECO:0000259" key="20">
    <source>
        <dbReference type="PROSITE" id="PS50238"/>
    </source>
</evidence>
<dbReference type="InterPro" id="IPR029071">
    <property type="entry name" value="Ubiquitin-like_domsf"/>
</dbReference>
<dbReference type="Gene3D" id="3.40.850.10">
    <property type="entry name" value="Kinesin motor domain"/>
    <property type="match status" value="2"/>
</dbReference>
<evidence type="ECO:0000313" key="22">
    <source>
        <dbReference type="Ensembl" id="ENSATEP00000011792.2"/>
    </source>
</evidence>
<dbReference type="FunFam" id="1.20.58.530:FF:000005">
    <property type="entry name" value="unconventional myosin-IXa isoform X1"/>
    <property type="match status" value="1"/>
</dbReference>
<dbReference type="InterPro" id="IPR001609">
    <property type="entry name" value="Myosin_head_motor_dom-like"/>
</dbReference>
<dbReference type="GO" id="GO:0016887">
    <property type="term" value="F:ATP hydrolysis activity"/>
    <property type="evidence" value="ECO:0007669"/>
    <property type="project" value="TreeGrafter"/>
</dbReference>
<keyword evidence="11 16" id="KW-0175">Coiled coil</keyword>
<dbReference type="FunFam" id="3.40.850.10:FF:000013">
    <property type="entry name" value="unconventional myosin-IXa isoform X1"/>
    <property type="match status" value="1"/>
</dbReference>
<dbReference type="InterPro" id="IPR036023">
    <property type="entry name" value="MYSc_Myo9"/>
</dbReference>
<feature type="domain" description="Ras-associating" evidence="19">
    <location>
        <begin position="32"/>
        <end position="130"/>
    </location>
</feature>
<comment type="similarity">
    <text evidence="2 15">Belongs to the TRAFAC class myosin-kinesin ATPase superfamily. Myosin family.</text>
</comment>
<dbReference type="SUPFAM" id="SSF57889">
    <property type="entry name" value="Cysteine-rich domain"/>
    <property type="match status" value="1"/>
</dbReference>
<dbReference type="PROSITE" id="PS50200">
    <property type="entry name" value="RA"/>
    <property type="match status" value="1"/>
</dbReference>
<evidence type="ECO:0000256" key="1">
    <source>
        <dbReference type="ARBA" id="ARBA00004496"/>
    </source>
</evidence>
<keyword evidence="6" id="KW-0677">Repeat</keyword>
<dbReference type="Gene3D" id="1.20.58.530">
    <property type="match status" value="2"/>
</dbReference>
<evidence type="ECO:0000256" key="8">
    <source>
        <dbReference type="ARBA" id="ARBA00022771"/>
    </source>
</evidence>
<dbReference type="GO" id="GO:0005096">
    <property type="term" value="F:GTPase activator activity"/>
    <property type="evidence" value="ECO:0007669"/>
    <property type="project" value="UniProtKB-KW"/>
</dbReference>
<keyword evidence="4" id="KW-0963">Cytoplasm</keyword>
<dbReference type="PROSITE" id="PS50238">
    <property type="entry name" value="RHOGAP"/>
    <property type="match status" value="1"/>
</dbReference>
<feature type="domain" description="Phorbol-ester/DAG-type" evidence="18">
    <location>
        <begin position="1558"/>
        <end position="1607"/>
    </location>
</feature>
<dbReference type="Gene3D" id="3.30.70.1590">
    <property type="match status" value="1"/>
</dbReference>
<keyword evidence="13 15" id="KW-0505">Motor protein</keyword>
<dbReference type="InterPro" id="IPR027417">
    <property type="entry name" value="P-loop_NTPase"/>
</dbReference>
<dbReference type="InterPro" id="IPR046349">
    <property type="entry name" value="C1-like_sf"/>
</dbReference>
<feature type="domain" description="Myosin motor" evidence="21">
    <location>
        <begin position="162"/>
        <end position="959"/>
    </location>
</feature>
<dbReference type="FunFam" id="1.10.10.820:FF:000001">
    <property type="entry name" value="Myosin heavy chain"/>
    <property type="match status" value="1"/>
</dbReference>
<evidence type="ECO:0000256" key="4">
    <source>
        <dbReference type="ARBA" id="ARBA00022490"/>
    </source>
</evidence>
<dbReference type="SUPFAM" id="SSF48350">
    <property type="entry name" value="GTPase activation domain, GAP"/>
    <property type="match status" value="1"/>
</dbReference>
<dbReference type="InterPro" id="IPR008936">
    <property type="entry name" value="Rho_GTPase_activation_prot"/>
</dbReference>
<dbReference type="CDD" id="cd23767">
    <property type="entry name" value="IQCD"/>
    <property type="match status" value="2"/>
</dbReference>
<dbReference type="GO" id="GO:0016459">
    <property type="term" value="C:myosin complex"/>
    <property type="evidence" value="ECO:0007669"/>
    <property type="project" value="UniProtKB-KW"/>
</dbReference>
<evidence type="ECO:0000256" key="10">
    <source>
        <dbReference type="ARBA" id="ARBA00022840"/>
    </source>
</evidence>
<feature type="compositionally biased region" description="Basic and acidic residues" evidence="17">
    <location>
        <begin position="1127"/>
        <end position="1145"/>
    </location>
</feature>
<dbReference type="InterPro" id="IPR000048">
    <property type="entry name" value="IQ_motif_EF-hand-BS"/>
</dbReference>
<dbReference type="Ensembl" id="ENSATET00000011982.3">
    <property type="protein sequence ID" value="ENSATEP00000011792.2"/>
    <property type="gene ID" value="ENSATEG00000008105.3"/>
</dbReference>
<dbReference type="SMART" id="SM00324">
    <property type="entry name" value="RhoGAP"/>
    <property type="match status" value="1"/>
</dbReference>
<feature type="compositionally biased region" description="Basic and acidic residues" evidence="17">
    <location>
        <begin position="1191"/>
        <end position="1200"/>
    </location>
</feature>
<keyword evidence="5" id="KW-0479">Metal-binding</keyword>
<dbReference type="InterPro" id="IPR000159">
    <property type="entry name" value="RA_dom"/>
</dbReference>
<keyword evidence="10 15" id="KW-0067">ATP-binding</keyword>
<dbReference type="Pfam" id="PF00612">
    <property type="entry name" value="IQ"/>
    <property type="match status" value="2"/>
</dbReference>
<dbReference type="GO" id="GO:0008270">
    <property type="term" value="F:zinc ion binding"/>
    <property type="evidence" value="ECO:0007669"/>
    <property type="project" value="UniProtKB-KW"/>
</dbReference>
<dbReference type="PRINTS" id="PR00193">
    <property type="entry name" value="MYOSINHEAVY"/>
</dbReference>
<reference evidence="22" key="2">
    <citation type="submission" date="2025-08" db="UniProtKB">
        <authorList>
            <consortium name="Ensembl"/>
        </authorList>
    </citation>
    <scope>IDENTIFICATION</scope>
</reference>
<feature type="compositionally biased region" description="Polar residues" evidence="17">
    <location>
        <begin position="1156"/>
        <end position="1166"/>
    </location>
</feature>
<keyword evidence="9" id="KW-0862">Zinc</keyword>
<dbReference type="SUPFAM" id="SSF52540">
    <property type="entry name" value="P-loop containing nucleoside triphosphate hydrolases"/>
    <property type="match status" value="2"/>
</dbReference>
<feature type="compositionally biased region" description="Basic and acidic residues" evidence="17">
    <location>
        <begin position="1049"/>
        <end position="1106"/>
    </location>
</feature>
<evidence type="ECO:0000256" key="16">
    <source>
        <dbReference type="SAM" id="Coils"/>
    </source>
</evidence>
<dbReference type="InterPro" id="IPR036961">
    <property type="entry name" value="Kinesin_motor_dom_sf"/>
</dbReference>
<evidence type="ECO:0000313" key="23">
    <source>
        <dbReference type="Proteomes" id="UP000265040"/>
    </source>
</evidence>
<evidence type="ECO:0000256" key="11">
    <source>
        <dbReference type="ARBA" id="ARBA00023054"/>
    </source>
</evidence>
<evidence type="ECO:0000256" key="9">
    <source>
        <dbReference type="ARBA" id="ARBA00022833"/>
    </source>
</evidence>
<dbReference type="InterPro" id="IPR000198">
    <property type="entry name" value="RhoGAP_dom"/>
</dbReference>
<keyword evidence="12 15" id="KW-0518">Myosin</keyword>
<dbReference type="FunFam" id="1.20.120.720:FF:000003">
    <property type="entry name" value="Putative unconventional myosin-IXa"/>
    <property type="match status" value="1"/>
</dbReference>
<dbReference type="SUPFAM" id="SSF54236">
    <property type="entry name" value="Ubiquitin-like"/>
    <property type="match status" value="1"/>
</dbReference>
<dbReference type="GO" id="GO:0001726">
    <property type="term" value="C:ruffle"/>
    <property type="evidence" value="ECO:0007669"/>
    <property type="project" value="TreeGrafter"/>
</dbReference>
<dbReference type="SMART" id="SM00314">
    <property type="entry name" value="RA"/>
    <property type="match status" value="1"/>
</dbReference>
<feature type="compositionally biased region" description="Basic and acidic residues" evidence="17">
    <location>
        <begin position="1245"/>
        <end position="1259"/>
    </location>
</feature>
<proteinExistence type="inferred from homology"/>
<dbReference type="FunFam" id="3.40.850.10:FF:000008">
    <property type="entry name" value="Putative unconventional myosin-IXa"/>
    <property type="match status" value="1"/>
</dbReference>
<reference evidence="22" key="3">
    <citation type="submission" date="2025-09" db="UniProtKB">
        <authorList>
            <consortium name="Ensembl"/>
        </authorList>
    </citation>
    <scope>IDENTIFICATION</scope>
</reference>
<protein>
    <submittedName>
        <fullName evidence="22">Uncharacterized protein</fullName>
    </submittedName>
</protein>
<name>A0A3Q1HS83_ANATE</name>
<dbReference type="PROSITE" id="PS51456">
    <property type="entry name" value="MYOSIN_MOTOR"/>
    <property type="match status" value="1"/>
</dbReference>
<evidence type="ECO:0000256" key="5">
    <source>
        <dbReference type="ARBA" id="ARBA00022723"/>
    </source>
</evidence>
<keyword evidence="7 15" id="KW-0547">Nucleotide-binding</keyword>
<dbReference type="Pfam" id="PF00788">
    <property type="entry name" value="RA"/>
    <property type="match status" value="1"/>
</dbReference>
<evidence type="ECO:0000256" key="2">
    <source>
        <dbReference type="ARBA" id="ARBA00008314"/>
    </source>
</evidence>
<feature type="region of interest" description="Actin-binding" evidence="15">
    <location>
        <begin position="840"/>
        <end position="862"/>
    </location>
</feature>
<dbReference type="Gene3D" id="1.20.5.190">
    <property type="match status" value="2"/>
</dbReference>
<sequence length="1875" mass="213740">MSVRDGPATIATNTGGGGGGGGPGNSNDHDGRSYLLQIYPRLAAQTSNCCNLRVQKEATAASVISDAASALGLDPGRQYVLAEVKECGGEEWVLEGGDLPVQRFLLWPRKAQEKHPRSFGFYFLLQERNHDGSIHYVHLPPVSKEQEVQRLAARGFLPPPQDDFADLCNLPVLSEDSILNNLRTRFYKQKIYTYAGSILIAINPFKFLPIYNPKYVKMYEKHQLGKLEPHIFAIADVAYYAMLRKRVNQCIVISGESGSGKTQSTNFLIHCLTALSQKGYASGVERTILGAGPVLEAFGNAKTAHNNNSSRFGKFIQVNYLEGGVVRGAVVEKYLLEKSRLVSREKNERNYHVFYYLLLGASEEDRKEFKLLPPEDYFYLKQQNFKIEDEEDLRHDFERLQQAMEMVGFLPATKKQIFTVLSAILYLGNVTYRKKSTGRDEGLDVGPPEVLATLSDLLKVKEELLVEALTKRKTVTVNDKLILPYSHCEAITARDSMAKSLYSALFDWIVLRINHALLNKRDMEESVPCLSIGVLDIFGFEDFQTNSFEQFCINYANEQLQYYFNNHIFNLEQEEYQAEGITWHNIDYTDNVGCIHLISKKPTGLLYLLDEESNFPHATDETLLAKFKQQHQGNKYFVPTPVMEPAFVIQHFAGKVKYQIKDFREKNTDHMRPDIVALLRSSDRAYVRQLIGMDPVAMFRWGILRATIRGIAAFNEAGRSWAAKTSGVVRPVSRTPLGELQRSNTQIERMYKRASMLDFCFDHSEERPLEAFEDIFASYENKKKNKNSKQKHVIPKNLLDSQSLKFIVSLTLQDRTTKSLLHLHKKKKPPSISAQFQTSLTKLLETLNRAEPFFIRCIRSNAEKKEMYLDESLVVQQLRYTGMLETVRIRRSGYGAKYTFQEFMGQFGVLLPKNATACKEDISPLLQKKMGLDPTTYQIGKTKVFLKELERQQLQDMLHKEVICKIMFLQQWFRARLQRKEFLDMKSAAILIQHSWRKYCRKEQRRCAATLIQAVWRGHRQRLEYHRQRHGATKIQALVRGHSARRRYRSSEKGRRRGKKEEGGRGRGKEKSRGGGSKEKDGRRSKEKGNGRGSKEEKVKQGKHEEPEDEQLGVETNGTVAEAGPQLDKKEEEDLENRTLGRSDSKPVLLPGVTSDALTSTSSNAEPNKVAFNRSSSRSQEKREQRRRRGLEHNQRETERAASSSSSSGTSNDQAAPLKSKGQESSKLQERSDTKELDQYTFVEWKMKEEKGGKKEEKTSPSPPPPAAGPVRPSTLALQPAAPVPERNGLGEGEGVVNLHRRPGAMKDKPDKWKARRSGGEQYDSTNPAVSQDRKRKPQDVSSHQDVVHPIPSTPDRSGGFFSKILKKRPHKEAQTPDNGDLTLSHILISTSGHQSWPGGKGIVRNPSIKISRATRVSEQWNTSLDREITNSNELRHLDEFLGNQVNDFRSRGKQLSKTEAIFVTATMQFRETLKDTCSVQKLSSGYKGLMKSYQNQVIHLAGDKQREEIQLVVNLFQSVLDGFIRGEIKKGEGDPAKPAKTRKKRRKKDENTESALDHIFVNYQVNIMQSCDQCNSYIWVMEKAYMCSYCKMVCHKKCICKIVTSCYAFCAKKGDEESGRQHFGVHVCRLVSEKNPVPMVLEMMLEHVEIHGLYVEGIYRKSGSSNRMKELYQRLENDPHLVCLEDYPIHTVTGLVKQWLRELPDPLMTFTRYNDFLHAVELPEKEEQLLAIYKVLEELPTANFNTLERLVFHLVRVYKEEAHNRMSPNSLAIVFAPCILRCPDSADPLLSMKDVAKTTMCVEMLINEQIRRYNETMEKIKQVESAEADAQNQLKLKRQNTHCQHLPLRLSAPYKGVVVCIIEFWYSRPSSCTV</sequence>
<feature type="compositionally biased region" description="Basic and acidic residues" evidence="17">
    <location>
        <begin position="1221"/>
        <end position="1238"/>
    </location>
</feature>
<feature type="binding site" evidence="15">
    <location>
        <begin position="255"/>
        <end position="262"/>
    </location>
    <ligand>
        <name>ATP</name>
        <dbReference type="ChEBI" id="CHEBI:30616"/>
    </ligand>
</feature>
<dbReference type="GO" id="GO:0000146">
    <property type="term" value="F:microfilament motor activity"/>
    <property type="evidence" value="ECO:0007669"/>
    <property type="project" value="InterPro"/>
</dbReference>
<reference evidence="22" key="1">
    <citation type="submission" date="2021-04" db="EMBL/GenBank/DDBJ databases">
        <authorList>
            <consortium name="Wellcome Sanger Institute Data Sharing"/>
        </authorList>
    </citation>
    <scope>NUCLEOTIDE SEQUENCE [LARGE SCALE GENOMIC DNA]</scope>
</reference>
<keyword evidence="8" id="KW-0863">Zinc-finger</keyword>
<dbReference type="PANTHER" id="PTHR46184">
    <property type="entry name" value="UNCONVENTIONAL MYOSIN-IXB-LIKE PROTEIN"/>
    <property type="match status" value="1"/>
</dbReference>
<feature type="domain" description="Rho-GAP" evidence="20">
    <location>
        <begin position="1626"/>
        <end position="1814"/>
    </location>
</feature>